<feature type="domain" description="FIST C-domain" evidence="2">
    <location>
        <begin position="222"/>
        <end position="353"/>
    </location>
</feature>
<dbReference type="InterPro" id="IPR019494">
    <property type="entry name" value="FIST_C"/>
</dbReference>
<sequence>MNYKIGKSSKANPDAAVTEATSQLKKPQLLLFFSGVDDFTAYAREIKTRFPDAISMGATTFAAFCKDGAYKDSLLVIGFEDGIVCEAGLLKDADKYPLKYVEQVEKAAARFNKPQNTICLEFSSALISCEELVLSTLNAVLSKKKIPVFGGSSGDRGRAEKTIIALNGQVYQDACVFVMIENLGGKIRLYRENIYKPTRHYFKSTKVDVRKRIVYEYDHKPAASVMAAALGVKVSELPKYLDSYPLGRIIGNEMFIVANNQVVNGSGMEYHARIYNNSQMVLLEPDDYQTVLQKTLDKARQECSRPSLTLMVNCLARSILFESNGELNQFATTVGNALGNYVGFAGYGEQLNEQHFNQTMVLAVFE</sequence>
<name>A0A1F2PFS8_9FIRM</name>
<comment type="caution">
    <text evidence="3">The sequence shown here is derived from an EMBL/GenBank/DDBJ whole genome shotgun (WGS) entry which is preliminary data.</text>
</comment>
<dbReference type="InterPro" id="IPR013702">
    <property type="entry name" value="FIST_domain_N"/>
</dbReference>
<organism evidence="3 4">
    <name type="scientific">Acetobacterium wieringae</name>
    <dbReference type="NCBI Taxonomy" id="52694"/>
    <lineage>
        <taxon>Bacteria</taxon>
        <taxon>Bacillati</taxon>
        <taxon>Bacillota</taxon>
        <taxon>Clostridia</taxon>
        <taxon>Eubacteriales</taxon>
        <taxon>Eubacteriaceae</taxon>
        <taxon>Acetobacterium</taxon>
    </lineage>
</organism>
<dbReference type="EMBL" id="LKEU01000039">
    <property type="protein sequence ID" value="OFV69556.1"/>
    <property type="molecule type" value="Genomic_DNA"/>
</dbReference>
<dbReference type="SMART" id="SM00897">
    <property type="entry name" value="FIST"/>
    <property type="match status" value="1"/>
</dbReference>
<proteinExistence type="predicted"/>
<evidence type="ECO:0000259" key="2">
    <source>
        <dbReference type="SMART" id="SM01204"/>
    </source>
</evidence>
<dbReference type="OrthoDB" id="9770293at2"/>
<dbReference type="SMART" id="SM01204">
    <property type="entry name" value="FIST_C"/>
    <property type="match status" value="1"/>
</dbReference>
<reference evidence="3 4" key="1">
    <citation type="submission" date="2015-09" db="EMBL/GenBank/DDBJ databases">
        <title>Genome sequence of Acetobacterium wieringae DSM 1911.</title>
        <authorList>
            <person name="Poehlein A."/>
            <person name="Bengelsdorf F.R."/>
            <person name="Schiel-Bengelsdorf B."/>
            <person name="Duerre P."/>
            <person name="Daniel R."/>
        </authorList>
    </citation>
    <scope>NUCLEOTIDE SEQUENCE [LARGE SCALE GENOMIC DNA]</scope>
    <source>
        <strain evidence="3 4">DSM 1911</strain>
    </source>
</reference>
<dbReference type="AlphaFoldDB" id="A0A1F2PFS8"/>
<dbReference type="STRING" id="52694.ACWI_30110"/>
<feature type="domain" description="FIST" evidence="1">
    <location>
        <begin position="26"/>
        <end position="221"/>
    </location>
</feature>
<dbReference type="Proteomes" id="UP000176244">
    <property type="component" value="Unassembled WGS sequence"/>
</dbReference>
<protein>
    <submittedName>
        <fullName evidence="3">FIST N domain protein</fullName>
    </submittedName>
</protein>
<dbReference type="Pfam" id="PF10442">
    <property type="entry name" value="FIST_C"/>
    <property type="match status" value="1"/>
</dbReference>
<evidence type="ECO:0000313" key="4">
    <source>
        <dbReference type="Proteomes" id="UP000176244"/>
    </source>
</evidence>
<evidence type="ECO:0000313" key="3">
    <source>
        <dbReference type="EMBL" id="OFV69556.1"/>
    </source>
</evidence>
<gene>
    <name evidence="3" type="ORF">ACWI_30110</name>
</gene>
<accession>A0A1F2PFS8</accession>
<dbReference type="PANTHER" id="PTHR40252:SF2">
    <property type="entry name" value="BLR0328 PROTEIN"/>
    <property type="match status" value="1"/>
</dbReference>
<dbReference type="Pfam" id="PF08495">
    <property type="entry name" value="FIST"/>
    <property type="match status" value="1"/>
</dbReference>
<dbReference type="RefSeq" id="WP_070372268.1">
    <property type="nucleotide sequence ID" value="NZ_JAYFRG010000030.1"/>
</dbReference>
<dbReference type="PANTHER" id="PTHR40252">
    <property type="entry name" value="BLR0328 PROTEIN"/>
    <property type="match status" value="1"/>
</dbReference>
<evidence type="ECO:0000259" key="1">
    <source>
        <dbReference type="SMART" id="SM00897"/>
    </source>
</evidence>